<proteinExistence type="predicted"/>
<name>A0A1L9VNT4_ASPGL</name>
<evidence type="ECO:0000313" key="2">
    <source>
        <dbReference type="Proteomes" id="UP000184300"/>
    </source>
</evidence>
<dbReference type="EMBL" id="KV878894">
    <property type="protein sequence ID" value="OJJ85540.1"/>
    <property type="molecule type" value="Genomic_DNA"/>
</dbReference>
<dbReference type="Proteomes" id="UP000184300">
    <property type="component" value="Unassembled WGS sequence"/>
</dbReference>
<dbReference type="GeneID" id="34458507"/>
<organism evidence="1 2">
    <name type="scientific">Aspergillus glaucus CBS 516.65</name>
    <dbReference type="NCBI Taxonomy" id="1160497"/>
    <lineage>
        <taxon>Eukaryota</taxon>
        <taxon>Fungi</taxon>
        <taxon>Dikarya</taxon>
        <taxon>Ascomycota</taxon>
        <taxon>Pezizomycotina</taxon>
        <taxon>Eurotiomycetes</taxon>
        <taxon>Eurotiomycetidae</taxon>
        <taxon>Eurotiales</taxon>
        <taxon>Aspergillaceae</taxon>
        <taxon>Aspergillus</taxon>
        <taxon>Aspergillus subgen. Aspergillus</taxon>
    </lineage>
</organism>
<accession>A0A1L9VNT4</accession>
<gene>
    <name evidence="1" type="ORF">ASPGLDRAFT_1514185</name>
</gene>
<protein>
    <submittedName>
        <fullName evidence="1">Uncharacterized protein</fullName>
    </submittedName>
</protein>
<dbReference type="RefSeq" id="XP_022402238.1">
    <property type="nucleotide sequence ID" value="XM_022542246.1"/>
</dbReference>
<evidence type="ECO:0000313" key="1">
    <source>
        <dbReference type="EMBL" id="OJJ85540.1"/>
    </source>
</evidence>
<reference evidence="2" key="1">
    <citation type="journal article" date="2017" name="Genome Biol.">
        <title>Comparative genomics reveals high biological diversity and specific adaptations in the industrially and medically important fungal genus Aspergillus.</title>
        <authorList>
            <person name="de Vries R.P."/>
            <person name="Riley R."/>
            <person name="Wiebenga A."/>
            <person name="Aguilar-Osorio G."/>
            <person name="Amillis S."/>
            <person name="Uchima C.A."/>
            <person name="Anderluh G."/>
            <person name="Asadollahi M."/>
            <person name="Askin M."/>
            <person name="Barry K."/>
            <person name="Battaglia E."/>
            <person name="Bayram O."/>
            <person name="Benocci T."/>
            <person name="Braus-Stromeyer S.A."/>
            <person name="Caldana C."/>
            <person name="Canovas D."/>
            <person name="Cerqueira G.C."/>
            <person name="Chen F."/>
            <person name="Chen W."/>
            <person name="Choi C."/>
            <person name="Clum A."/>
            <person name="Dos Santos R.A."/>
            <person name="Damasio A.R."/>
            <person name="Diallinas G."/>
            <person name="Emri T."/>
            <person name="Fekete E."/>
            <person name="Flipphi M."/>
            <person name="Freyberg S."/>
            <person name="Gallo A."/>
            <person name="Gournas C."/>
            <person name="Habgood R."/>
            <person name="Hainaut M."/>
            <person name="Harispe M.L."/>
            <person name="Henrissat B."/>
            <person name="Hilden K.S."/>
            <person name="Hope R."/>
            <person name="Hossain A."/>
            <person name="Karabika E."/>
            <person name="Karaffa L."/>
            <person name="Karanyi Z."/>
            <person name="Krasevec N."/>
            <person name="Kuo A."/>
            <person name="Kusch H."/>
            <person name="LaButti K."/>
            <person name="Lagendijk E.L."/>
            <person name="Lapidus A."/>
            <person name="Levasseur A."/>
            <person name="Lindquist E."/>
            <person name="Lipzen A."/>
            <person name="Logrieco A.F."/>
            <person name="MacCabe A."/>
            <person name="Maekelae M.R."/>
            <person name="Malavazi I."/>
            <person name="Melin P."/>
            <person name="Meyer V."/>
            <person name="Mielnichuk N."/>
            <person name="Miskei M."/>
            <person name="Molnar A.P."/>
            <person name="Mule G."/>
            <person name="Ngan C.Y."/>
            <person name="Orejas M."/>
            <person name="Orosz E."/>
            <person name="Ouedraogo J.P."/>
            <person name="Overkamp K.M."/>
            <person name="Park H.-S."/>
            <person name="Perrone G."/>
            <person name="Piumi F."/>
            <person name="Punt P.J."/>
            <person name="Ram A.F."/>
            <person name="Ramon A."/>
            <person name="Rauscher S."/>
            <person name="Record E."/>
            <person name="Riano-Pachon D.M."/>
            <person name="Robert V."/>
            <person name="Roehrig J."/>
            <person name="Ruller R."/>
            <person name="Salamov A."/>
            <person name="Salih N.S."/>
            <person name="Samson R.A."/>
            <person name="Sandor E."/>
            <person name="Sanguinetti M."/>
            <person name="Schuetze T."/>
            <person name="Sepcic K."/>
            <person name="Shelest E."/>
            <person name="Sherlock G."/>
            <person name="Sophianopoulou V."/>
            <person name="Squina F.M."/>
            <person name="Sun H."/>
            <person name="Susca A."/>
            <person name="Todd R.B."/>
            <person name="Tsang A."/>
            <person name="Unkles S.E."/>
            <person name="van de Wiele N."/>
            <person name="van Rossen-Uffink D."/>
            <person name="Oliveira J.V."/>
            <person name="Vesth T.C."/>
            <person name="Visser J."/>
            <person name="Yu J.-H."/>
            <person name="Zhou M."/>
            <person name="Andersen M.R."/>
            <person name="Archer D.B."/>
            <person name="Baker S.E."/>
            <person name="Benoit I."/>
            <person name="Brakhage A.A."/>
            <person name="Braus G.H."/>
            <person name="Fischer R."/>
            <person name="Frisvad J.C."/>
            <person name="Goldman G.H."/>
            <person name="Houbraken J."/>
            <person name="Oakley B."/>
            <person name="Pocsi I."/>
            <person name="Scazzocchio C."/>
            <person name="Seiboth B."/>
            <person name="vanKuyk P.A."/>
            <person name="Wortman J."/>
            <person name="Dyer P.S."/>
            <person name="Grigoriev I.V."/>
        </authorList>
    </citation>
    <scope>NUCLEOTIDE SEQUENCE [LARGE SCALE GENOMIC DNA]</scope>
    <source>
        <strain evidence="2">CBS 516.65</strain>
    </source>
</reference>
<dbReference type="AlphaFoldDB" id="A0A1L9VNT4"/>
<sequence length="200" mass="22684">MVKWLQEAAYQLSGSNNEYRPCTLYKIFLDRDDKKIPGVVLFKAGEHYPLMAVGVGFAEPLDKLFYDAERIMKGSWGRTALVIIVKVSGSKQHTKDESPWGLASDHATLHKLYLDNKLDLKIEAYYDKKGLNIISDLEAKYNCKSVEATSDKSPAITINGRSFDLPIKDLHEALRKGKADEKTRRIYRMIQRIGAMAKES</sequence>
<dbReference type="VEuPathDB" id="FungiDB:ASPGLDRAFT_1514185"/>
<keyword evidence="2" id="KW-1185">Reference proteome</keyword>